<keyword evidence="1" id="KW-0238">DNA-binding</keyword>
<accession>A0A1F7RVX8</accession>
<feature type="domain" description="HTH cro/C1-type" evidence="2">
    <location>
        <begin position="20"/>
        <end position="74"/>
    </location>
</feature>
<dbReference type="EMBL" id="MGDF01000088">
    <property type="protein sequence ID" value="OGL45560.1"/>
    <property type="molecule type" value="Genomic_DNA"/>
</dbReference>
<dbReference type="PANTHER" id="PTHR46797">
    <property type="entry name" value="HTH-TYPE TRANSCRIPTIONAL REGULATOR"/>
    <property type="match status" value="1"/>
</dbReference>
<protein>
    <recommendedName>
        <fullName evidence="2">HTH cro/C1-type domain-containing protein</fullName>
    </recommendedName>
</protein>
<dbReference type="SUPFAM" id="SSF47413">
    <property type="entry name" value="lambda repressor-like DNA-binding domains"/>
    <property type="match status" value="1"/>
</dbReference>
<dbReference type="Gene3D" id="1.10.260.40">
    <property type="entry name" value="lambda repressor-like DNA-binding domains"/>
    <property type="match status" value="1"/>
</dbReference>
<dbReference type="AlphaFoldDB" id="A0A1F7RVX8"/>
<dbReference type="CDD" id="cd02209">
    <property type="entry name" value="cupin_XRE_C"/>
    <property type="match status" value="1"/>
</dbReference>
<name>A0A1F7RVX8_9BACT</name>
<dbReference type="InterPro" id="IPR010982">
    <property type="entry name" value="Lambda_DNA-bd_dom_sf"/>
</dbReference>
<reference evidence="3 4" key="1">
    <citation type="journal article" date="2016" name="Nat. Commun.">
        <title>Thousands of microbial genomes shed light on interconnected biogeochemical processes in an aquifer system.</title>
        <authorList>
            <person name="Anantharaman K."/>
            <person name="Brown C.T."/>
            <person name="Hug L.A."/>
            <person name="Sharon I."/>
            <person name="Castelle C.J."/>
            <person name="Probst A.J."/>
            <person name="Thomas B.C."/>
            <person name="Singh A."/>
            <person name="Wilkins M.J."/>
            <person name="Karaoz U."/>
            <person name="Brodie E.L."/>
            <person name="Williams K.H."/>
            <person name="Hubbard S.S."/>
            <person name="Banfield J.F."/>
        </authorList>
    </citation>
    <scope>NUCLEOTIDE SEQUENCE [LARGE SCALE GENOMIC DNA]</scope>
</reference>
<dbReference type="CDD" id="cd00093">
    <property type="entry name" value="HTH_XRE"/>
    <property type="match status" value="1"/>
</dbReference>
<dbReference type="PANTHER" id="PTHR46797:SF19">
    <property type="entry name" value="BLL2473 PROTEIN"/>
    <property type="match status" value="1"/>
</dbReference>
<dbReference type="PROSITE" id="PS50943">
    <property type="entry name" value="HTH_CROC1"/>
    <property type="match status" value="1"/>
</dbReference>
<organism evidence="3 4">
    <name type="scientific">Candidatus Schekmanbacteria bacterium RBG_16_38_11</name>
    <dbReference type="NCBI Taxonomy" id="1817880"/>
    <lineage>
        <taxon>Bacteria</taxon>
        <taxon>Candidatus Schekmaniibacteriota</taxon>
    </lineage>
</organism>
<dbReference type="Pfam" id="PF07883">
    <property type="entry name" value="Cupin_2"/>
    <property type="match status" value="1"/>
</dbReference>
<dbReference type="GO" id="GO:0003700">
    <property type="term" value="F:DNA-binding transcription factor activity"/>
    <property type="evidence" value="ECO:0007669"/>
    <property type="project" value="TreeGrafter"/>
</dbReference>
<evidence type="ECO:0000313" key="4">
    <source>
        <dbReference type="Proteomes" id="UP000178435"/>
    </source>
</evidence>
<proteinExistence type="predicted"/>
<gene>
    <name evidence="3" type="ORF">A2149_05300</name>
</gene>
<dbReference type="Pfam" id="PF01381">
    <property type="entry name" value="HTH_3"/>
    <property type="match status" value="1"/>
</dbReference>
<dbReference type="InterPro" id="IPR013096">
    <property type="entry name" value="Cupin_2"/>
</dbReference>
<dbReference type="InterPro" id="IPR001387">
    <property type="entry name" value="Cro/C1-type_HTH"/>
</dbReference>
<evidence type="ECO:0000313" key="3">
    <source>
        <dbReference type="EMBL" id="OGL45560.1"/>
    </source>
</evidence>
<sequence>MVSNKNDKPDVKDLKIGEKVRALRKSREISTKDLADKVGLSETVISQIEKDVVAPPIATLLKISKVMGVEIAYFFSQEGPDKKFDIVRANERRKVERKLPQRKTMPLSYSYEMLSSQRKENHMQPFLVEFDIDVEEEIEPVSHEGEEFLFVLEGELEYKLENEIITLKKGDSLYFDSKTPHAFCGRGHVKPRAVVVLYTPKEN</sequence>
<evidence type="ECO:0000259" key="2">
    <source>
        <dbReference type="PROSITE" id="PS50943"/>
    </source>
</evidence>
<dbReference type="InterPro" id="IPR050807">
    <property type="entry name" value="TransReg_Diox_bact_type"/>
</dbReference>
<dbReference type="GO" id="GO:0005829">
    <property type="term" value="C:cytosol"/>
    <property type="evidence" value="ECO:0007669"/>
    <property type="project" value="TreeGrafter"/>
</dbReference>
<dbReference type="Gene3D" id="2.60.120.10">
    <property type="entry name" value="Jelly Rolls"/>
    <property type="match status" value="1"/>
</dbReference>
<comment type="caution">
    <text evidence="3">The sequence shown here is derived from an EMBL/GenBank/DDBJ whole genome shotgun (WGS) entry which is preliminary data.</text>
</comment>
<dbReference type="InterPro" id="IPR014710">
    <property type="entry name" value="RmlC-like_jellyroll"/>
</dbReference>
<dbReference type="Proteomes" id="UP000178435">
    <property type="component" value="Unassembled WGS sequence"/>
</dbReference>
<evidence type="ECO:0000256" key="1">
    <source>
        <dbReference type="ARBA" id="ARBA00023125"/>
    </source>
</evidence>
<dbReference type="InterPro" id="IPR011051">
    <property type="entry name" value="RmlC_Cupin_sf"/>
</dbReference>
<dbReference type="GO" id="GO:0003677">
    <property type="term" value="F:DNA binding"/>
    <property type="evidence" value="ECO:0007669"/>
    <property type="project" value="UniProtKB-KW"/>
</dbReference>
<dbReference type="SMART" id="SM00530">
    <property type="entry name" value="HTH_XRE"/>
    <property type="match status" value="1"/>
</dbReference>
<dbReference type="SUPFAM" id="SSF51182">
    <property type="entry name" value="RmlC-like cupins"/>
    <property type="match status" value="1"/>
</dbReference>